<protein>
    <recommendedName>
        <fullName evidence="11">ABC transporter domain-containing protein</fullName>
    </recommendedName>
</protein>
<feature type="domain" description="ABC transporter" evidence="11">
    <location>
        <begin position="13"/>
        <end position="259"/>
    </location>
</feature>
<keyword evidence="13" id="KW-1185">Reference proteome</keyword>
<dbReference type="InterPro" id="IPR027417">
    <property type="entry name" value="P-loop_NTPase"/>
</dbReference>
<feature type="transmembrane region" description="Helical" evidence="10">
    <location>
        <begin position="467"/>
        <end position="489"/>
    </location>
</feature>
<dbReference type="GO" id="GO:0140359">
    <property type="term" value="F:ABC-type transporter activity"/>
    <property type="evidence" value="ECO:0007669"/>
    <property type="project" value="InterPro"/>
</dbReference>
<dbReference type="SUPFAM" id="SSF52540">
    <property type="entry name" value="P-loop containing nucleoside triphosphate hydrolases"/>
    <property type="match status" value="1"/>
</dbReference>
<keyword evidence="4" id="KW-0150">Chloroplast</keyword>
<evidence type="ECO:0000256" key="7">
    <source>
        <dbReference type="ARBA" id="ARBA00022840"/>
    </source>
</evidence>
<dbReference type="SMART" id="SM00382">
    <property type="entry name" value="AAA"/>
    <property type="match status" value="1"/>
</dbReference>
<evidence type="ECO:0000256" key="4">
    <source>
        <dbReference type="ARBA" id="ARBA00022528"/>
    </source>
</evidence>
<dbReference type="GO" id="GO:0005524">
    <property type="term" value="F:ATP binding"/>
    <property type="evidence" value="ECO:0007669"/>
    <property type="project" value="UniProtKB-KW"/>
</dbReference>
<gene>
    <name evidence="12" type="ORF">GOP47_0014462</name>
</gene>
<dbReference type="Gene3D" id="3.40.50.300">
    <property type="entry name" value="P-loop containing nucleotide triphosphate hydrolases"/>
    <property type="match status" value="1"/>
</dbReference>
<proteinExistence type="inferred from homology"/>
<dbReference type="AlphaFoldDB" id="A0A9D4ZCH0"/>
<dbReference type="InterPro" id="IPR003439">
    <property type="entry name" value="ABC_transporter-like_ATP-bd"/>
</dbReference>
<name>A0A9D4ZCH0_ADICA</name>
<comment type="subcellular location">
    <subcellularLocation>
        <location evidence="1">Membrane</location>
        <topology evidence="1">Multi-pass membrane protein</topology>
    </subcellularLocation>
</comment>
<dbReference type="OrthoDB" id="1868848at2759"/>
<evidence type="ECO:0000256" key="6">
    <source>
        <dbReference type="ARBA" id="ARBA00022741"/>
    </source>
</evidence>
<dbReference type="PANTHER" id="PTHR48042">
    <property type="entry name" value="ABC TRANSPORTER G FAMILY MEMBER 11"/>
    <property type="match status" value="1"/>
</dbReference>
<evidence type="ECO:0000259" key="11">
    <source>
        <dbReference type="PROSITE" id="PS50893"/>
    </source>
</evidence>
<evidence type="ECO:0000256" key="10">
    <source>
        <dbReference type="SAM" id="Phobius"/>
    </source>
</evidence>
<dbReference type="Pfam" id="PF01061">
    <property type="entry name" value="ABC2_membrane"/>
    <property type="match status" value="1"/>
</dbReference>
<evidence type="ECO:0000256" key="2">
    <source>
        <dbReference type="ARBA" id="ARBA00005814"/>
    </source>
</evidence>
<keyword evidence="7" id="KW-0067">ATP-binding</keyword>
<reference evidence="12" key="1">
    <citation type="submission" date="2021-01" db="EMBL/GenBank/DDBJ databases">
        <title>Adiantum capillus-veneris genome.</title>
        <authorList>
            <person name="Fang Y."/>
            <person name="Liao Q."/>
        </authorList>
    </citation>
    <scope>NUCLEOTIDE SEQUENCE</scope>
    <source>
        <strain evidence="12">H3</strain>
        <tissue evidence="12">Leaf</tissue>
    </source>
</reference>
<dbReference type="PROSITE" id="PS50893">
    <property type="entry name" value="ABC_TRANSPORTER_2"/>
    <property type="match status" value="1"/>
</dbReference>
<dbReference type="PANTHER" id="PTHR48042:SF19">
    <property type="entry name" value="OS09G0472100 PROTEIN"/>
    <property type="match status" value="1"/>
</dbReference>
<dbReference type="Pfam" id="PF19055">
    <property type="entry name" value="ABC2_membrane_7"/>
    <property type="match status" value="1"/>
</dbReference>
<dbReference type="GO" id="GO:0016887">
    <property type="term" value="F:ATP hydrolysis activity"/>
    <property type="evidence" value="ECO:0007669"/>
    <property type="project" value="InterPro"/>
</dbReference>
<keyword evidence="3" id="KW-0813">Transport</keyword>
<evidence type="ECO:0000256" key="1">
    <source>
        <dbReference type="ARBA" id="ARBA00004141"/>
    </source>
</evidence>
<organism evidence="12 13">
    <name type="scientific">Adiantum capillus-veneris</name>
    <name type="common">Maidenhair fern</name>
    <dbReference type="NCBI Taxonomy" id="13818"/>
    <lineage>
        <taxon>Eukaryota</taxon>
        <taxon>Viridiplantae</taxon>
        <taxon>Streptophyta</taxon>
        <taxon>Embryophyta</taxon>
        <taxon>Tracheophyta</taxon>
        <taxon>Polypodiopsida</taxon>
        <taxon>Polypodiidae</taxon>
        <taxon>Polypodiales</taxon>
        <taxon>Pteridineae</taxon>
        <taxon>Pteridaceae</taxon>
        <taxon>Vittarioideae</taxon>
        <taxon>Adiantum</taxon>
    </lineage>
</organism>
<evidence type="ECO:0000256" key="8">
    <source>
        <dbReference type="ARBA" id="ARBA00022989"/>
    </source>
</evidence>
<evidence type="ECO:0000256" key="5">
    <source>
        <dbReference type="ARBA" id="ARBA00022692"/>
    </source>
</evidence>
<keyword evidence="6" id="KW-0547">Nucleotide-binding</keyword>
<dbReference type="Proteomes" id="UP000886520">
    <property type="component" value="Chromosome 14"/>
</dbReference>
<keyword evidence="4" id="KW-0934">Plastid</keyword>
<dbReference type="EMBL" id="JABFUD020000014">
    <property type="protein sequence ID" value="KAI5070119.1"/>
    <property type="molecule type" value="Genomic_DNA"/>
</dbReference>
<evidence type="ECO:0000313" key="12">
    <source>
        <dbReference type="EMBL" id="KAI5070119.1"/>
    </source>
</evidence>
<dbReference type="InterPro" id="IPR043926">
    <property type="entry name" value="ABCG_dom"/>
</dbReference>
<feature type="transmembrane region" description="Helical" evidence="10">
    <location>
        <begin position="431"/>
        <end position="455"/>
    </location>
</feature>
<sequence>MVMDTSSSKSIFLTWKDLSVKVPAGGSHGQPARYLLQNVSGYAEPGSLLAIMGPSGCGKTTLLNALAGRLGTATVDSGEILANGRRQSLSYGNSAYVTQDDSLIATLTTYETLVYSAHLQLPESMTSFEKQRRVQNTIREMGLQECADTPVGGWYIRGLSGGQKRRLSIAIETLKQRPLLFLDEPTSGLDSAAAFHVVKRLRLLANSGRTLLISIHQPGSEVFELFHHLCLLSSGQTVYFGERSKAQEFFDDAGFSCPPYRNPSDHFLWVINSDFEETKDEELGNETITNSHRAQTLIRAYANSDMKKAVATTLQQVLQKGGELIGKGDLGKASTLKQTFYLTSRSFTNMRRDIAYYWFRLFVYTMLSICVGTIYFKVGHSFDDIQARAGLFIFVTAFLTFMGVASFPSFIEDMKIFTRERLNGHYGVATFVMANFFSAFPFVLLLAIIPGTILYTMTSLHPGFDHYICFIVTLIATLSVEEGLLMAVASVAPDFLTGMIAGCGIMGMYLLNGGFFQLLRNLPKPVWRYPLSYMSFHTWASRAFYNNDFQGLVFENNEVGGPPLTGEEVLKTRFDMYVEYSKWWAVFVLICMAFAYRVIFFVIIKLRERLPAVIMKMKARQRTLVERASSGRFVAPHDIDDDEDGKQDQL</sequence>
<evidence type="ECO:0000256" key="3">
    <source>
        <dbReference type="ARBA" id="ARBA00022448"/>
    </source>
</evidence>
<accession>A0A9D4ZCH0</accession>
<dbReference type="InterPro" id="IPR052215">
    <property type="entry name" value="Plant_ABCG"/>
</dbReference>
<dbReference type="InterPro" id="IPR013525">
    <property type="entry name" value="ABC2_TM"/>
</dbReference>
<dbReference type="Pfam" id="PF00005">
    <property type="entry name" value="ABC_tran"/>
    <property type="match status" value="1"/>
</dbReference>
<dbReference type="PROSITE" id="PS00211">
    <property type="entry name" value="ABC_TRANSPORTER_1"/>
    <property type="match status" value="1"/>
</dbReference>
<evidence type="ECO:0000313" key="13">
    <source>
        <dbReference type="Proteomes" id="UP000886520"/>
    </source>
</evidence>
<evidence type="ECO:0000256" key="9">
    <source>
        <dbReference type="ARBA" id="ARBA00023136"/>
    </source>
</evidence>
<dbReference type="InterPro" id="IPR003593">
    <property type="entry name" value="AAA+_ATPase"/>
</dbReference>
<keyword evidence="8 10" id="KW-1133">Transmembrane helix</keyword>
<dbReference type="InterPro" id="IPR017871">
    <property type="entry name" value="ABC_transporter-like_CS"/>
</dbReference>
<feature type="transmembrane region" description="Helical" evidence="10">
    <location>
        <begin position="390"/>
        <end position="411"/>
    </location>
</feature>
<dbReference type="GO" id="GO:0016020">
    <property type="term" value="C:membrane"/>
    <property type="evidence" value="ECO:0007669"/>
    <property type="project" value="UniProtKB-SubCell"/>
</dbReference>
<comment type="caution">
    <text evidence="12">The sequence shown here is derived from an EMBL/GenBank/DDBJ whole genome shotgun (WGS) entry which is preliminary data.</text>
</comment>
<keyword evidence="9 10" id="KW-0472">Membrane</keyword>
<keyword evidence="5 10" id="KW-0812">Transmembrane</keyword>
<feature type="transmembrane region" description="Helical" evidence="10">
    <location>
        <begin position="495"/>
        <end position="519"/>
    </location>
</feature>
<feature type="transmembrane region" description="Helical" evidence="10">
    <location>
        <begin position="355"/>
        <end position="378"/>
    </location>
</feature>
<comment type="similarity">
    <text evidence="2">Belongs to the ABC transporter superfamily. ABCG family. Eye pigment precursor importer (TC 3.A.1.204) subfamily.</text>
</comment>
<dbReference type="CDD" id="cd03213">
    <property type="entry name" value="ABCG_EPDR"/>
    <property type="match status" value="1"/>
</dbReference>
<feature type="transmembrane region" description="Helical" evidence="10">
    <location>
        <begin position="583"/>
        <end position="606"/>
    </location>
</feature>